<evidence type="ECO:0000256" key="3">
    <source>
        <dbReference type="ARBA" id="ARBA00023180"/>
    </source>
</evidence>
<evidence type="ECO:0000313" key="5">
    <source>
        <dbReference type="Proteomes" id="UP000464178"/>
    </source>
</evidence>
<protein>
    <submittedName>
        <fullName evidence="4">Uncharacterized protein</fullName>
    </submittedName>
</protein>
<dbReference type="Pfam" id="PF13517">
    <property type="entry name" value="FG-GAP_3"/>
    <property type="match status" value="2"/>
</dbReference>
<keyword evidence="1" id="KW-0732">Signal</keyword>
<evidence type="ECO:0000313" key="4">
    <source>
        <dbReference type="EMBL" id="VTR93051.1"/>
    </source>
</evidence>
<dbReference type="InterPro" id="IPR028994">
    <property type="entry name" value="Integrin_alpha_N"/>
</dbReference>
<dbReference type="Gene3D" id="2.130.10.130">
    <property type="entry name" value="Integrin alpha, N-terminal"/>
    <property type="match status" value="1"/>
</dbReference>
<organism evidence="4 5">
    <name type="scientific">Gemmata massiliana</name>
    <dbReference type="NCBI Taxonomy" id="1210884"/>
    <lineage>
        <taxon>Bacteria</taxon>
        <taxon>Pseudomonadati</taxon>
        <taxon>Planctomycetota</taxon>
        <taxon>Planctomycetia</taxon>
        <taxon>Gemmatales</taxon>
        <taxon>Gemmataceae</taxon>
        <taxon>Gemmata</taxon>
    </lineage>
</organism>
<dbReference type="InterPro" id="IPR013519">
    <property type="entry name" value="Int_alpha_beta-p"/>
</dbReference>
<name>A0A6P2CVP9_9BACT</name>
<keyword evidence="3" id="KW-0325">Glycoprotein</keyword>
<keyword evidence="5" id="KW-1185">Reference proteome</keyword>
<accession>A0A6P2CVP9</accession>
<dbReference type="InterPro" id="IPR013517">
    <property type="entry name" value="FG-GAP"/>
</dbReference>
<evidence type="ECO:0000256" key="2">
    <source>
        <dbReference type="ARBA" id="ARBA00022737"/>
    </source>
</evidence>
<keyword evidence="2" id="KW-0677">Repeat</keyword>
<reference evidence="4 5" key="1">
    <citation type="submission" date="2019-05" db="EMBL/GenBank/DDBJ databases">
        <authorList>
            <consortium name="Science for Life Laboratories"/>
        </authorList>
    </citation>
    <scope>NUCLEOTIDE SEQUENCE [LARGE SCALE GENOMIC DNA]</scope>
    <source>
        <strain evidence="4">Soil9</strain>
    </source>
</reference>
<dbReference type="EMBL" id="LR593886">
    <property type="protein sequence ID" value="VTR93051.1"/>
    <property type="molecule type" value="Genomic_DNA"/>
</dbReference>
<dbReference type="Proteomes" id="UP000464178">
    <property type="component" value="Chromosome"/>
</dbReference>
<dbReference type="RefSeq" id="WP_162667838.1">
    <property type="nucleotide sequence ID" value="NZ_LR593886.1"/>
</dbReference>
<proteinExistence type="predicted"/>
<dbReference type="SUPFAM" id="SSF69318">
    <property type="entry name" value="Integrin alpha N-terminal domain"/>
    <property type="match status" value="1"/>
</dbReference>
<dbReference type="SMART" id="SM00191">
    <property type="entry name" value="Int_alpha"/>
    <property type="match status" value="3"/>
</dbReference>
<dbReference type="PANTHER" id="PTHR44103:SF1">
    <property type="entry name" value="PROPROTEIN CONVERTASE P"/>
    <property type="match status" value="1"/>
</dbReference>
<dbReference type="KEGG" id="gms:SOIL9_46630"/>
<dbReference type="PANTHER" id="PTHR44103">
    <property type="entry name" value="PROPROTEIN CONVERTASE P"/>
    <property type="match status" value="1"/>
</dbReference>
<evidence type="ECO:0000256" key="1">
    <source>
        <dbReference type="ARBA" id="ARBA00022729"/>
    </source>
</evidence>
<gene>
    <name evidence="4" type="ORF">SOIL9_46630</name>
</gene>
<dbReference type="AlphaFoldDB" id="A0A6P2CVP9"/>
<sequence length="954" mass="92288">MNRSPTWIRDVWGRLFTAPPRAFRRRALLQVTALEDRTTPATFVQSGSNLDLDLNTGSTGLTVASAGATYTLTLSVGTWTSSNITGATGSGTNVLTVTADTFAALNLTDSATGCTVNFSGTGNTYTDDFNVTLNDSPGAVFFTGTTTAFGAANLSINTVNAVVLNGTGVALTSSTGNITLTANVQATPTSGNLDGIGVSGGASIQITGSGALTLQGRGGDDSTGAQLGVAVFNGGQVIGGTGAVTITGTGGASAGIQNFGVYIDGLSQITSAGGNVSVTGAGGGTGASSQNAGLFIGGGSQLSAGGAGTVSVTGTGGAASGAGNHGVSVGSAAITSSGGAVTVTGTAGATGAGIQVAGTGAITTATNGGDLTLTTDAINLITGATVAASAADAVILRPLTPGLGIDLGGAGGGNPLVLTDALLDTITAGTIRIGGTGTGAVTITAPITRSAPTNVVLTGSSVTGAVAGTDLDLNGRTLSFGTGTALASTITGTTPDTGYDQLSVTGSVNLSGVGVSLAGPFVPTVGAVFNLVSATVTVSGSFGPALTTLNSVTLQTGATATTGFVAFPVPVTIGLPPQTMQVGGAPVAVNLSAFFTAPATPVVYTVVGNTSPVTAAANVGGSLLTLTGLAAGTTNITVRLTDANGQFVDSTFTFTVTGATTATPTKLLVSGAGGSGGRISIYNADGSVKVTLTPFAGFAGSVVTANGDVNNDGTPDVIVGTAAGPAHVKVFDGATGTELFSFLAFGGYLGGTRVASGDVNNDGVDDIIVGSATGASHVKVFDGTTGATIRSFFAFADNNGVTVGSGDINGDGFDDIIVGAAAGSSLVRVFNGQNATQLLQFEAFAGFTGGINVAGGDLDGNGRSEVLVGANVNGHVKAFGADGGLRLSFLAYPNFRGAARVGSVDTNGDGKADIVTGVGPGAGPHVKRFDGQTLAELSSFFAFDPSFTGGIFVG</sequence>